<dbReference type="AlphaFoldDB" id="A0A8H5CT43"/>
<sequence>MSDQVLASLKSFPNDVSDDDAMKNPDTGDLQSHMDARQARVTPSDKMRTAVYFVKEFDRVGNLDNLDSATRMMRDALHGFKAEQNTRYTFHAFRRLVHCLLKRFELSGERKDLDEAIAALWASVGIAPDNGLAAETFYALGESLGHRFDGVGEQDDLMQSLKAFIKGLSLLYEDDEHIPLFVERIAKSLKTCLDCPQLTLIIRATKSKLVDGSESLSKRKRAQILDRLGNDLLEQLLEVGGVQNLDECVNLLQATTSLNPANANAMSLYGLSRLIRFERLGNSDDLATAVATQKAAVELVNETDELLPGILNNLGNALQTRFEHAGKVVDIDEAVNVHVRSLYHSKVKEEERFTFQASLGTAYHRRFEHLWDRMDLDSSVDAKQMAAASVPKDHPYRAQLYASYGGVLLQRYNLFCRPEDLEKSLEIQQEAVELTPSTHPAGPLRLLNLAKTLRGHVLLTKDIRSIEKAINITGEAIPLLAKNNSSYHLALSCPTPALLCHTSSTVMYHISRHRIWCHCLQDAVRALAKGDLDRKCEAVAVAIQAGKLNLALEWAEQGRCIVWSQVLQFRQPVNPALGNLASEMESVTSKLQKMVLHPSSVGDGSVPIEGMSREEYAHRLAIPTLQLVHDGNQQEQRRVAEKYEDLLIRAQELSGSDDFLRPKRFSDLYAITSQGPVVFINVCKERCDAICIVPGQKEAVLIPLESFSEEKAMETLSSLIDDLEEKNFRAKSRGYSKLTARTEKIRNILGTLWTDVVQPILLRLEEYLVAENSNLPHVT</sequence>
<gene>
    <name evidence="2" type="ORF">D9758_011267</name>
</gene>
<proteinExistence type="predicted"/>
<keyword evidence="3" id="KW-1185">Reference proteome</keyword>
<evidence type="ECO:0000256" key="1">
    <source>
        <dbReference type="SAM" id="MobiDB-lite"/>
    </source>
</evidence>
<protein>
    <submittedName>
        <fullName evidence="2">Uncharacterized protein</fullName>
    </submittedName>
</protein>
<reference evidence="2 3" key="1">
    <citation type="journal article" date="2020" name="ISME J.">
        <title>Uncovering the hidden diversity of litter-decomposition mechanisms in mushroom-forming fungi.</title>
        <authorList>
            <person name="Floudas D."/>
            <person name="Bentzer J."/>
            <person name="Ahren D."/>
            <person name="Johansson T."/>
            <person name="Persson P."/>
            <person name="Tunlid A."/>
        </authorList>
    </citation>
    <scope>NUCLEOTIDE SEQUENCE [LARGE SCALE GENOMIC DNA]</scope>
    <source>
        <strain evidence="2 3">CBS 291.85</strain>
    </source>
</reference>
<comment type="caution">
    <text evidence="2">The sequence shown here is derived from an EMBL/GenBank/DDBJ whole genome shotgun (WGS) entry which is preliminary data.</text>
</comment>
<dbReference type="InterPro" id="IPR011990">
    <property type="entry name" value="TPR-like_helical_dom_sf"/>
</dbReference>
<dbReference type="EMBL" id="JAACJM010000095">
    <property type="protein sequence ID" value="KAF5347420.1"/>
    <property type="molecule type" value="Genomic_DNA"/>
</dbReference>
<evidence type="ECO:0000313" key="3">
    <source>
        <dbReference type="Proteomes" id="UP000559256"/>
    </source>
</evidence>
<dbReference type="Proteomes" id="UP000559256">
    <property type="component" value="Unassembled WGS sequence"/>
</dbReference>
<accession>A0A8H5CT43</accession>
<organism evidence="2 3">
    <name type="scientific">Tetrapyrgos nigripes</name>
    <dbReference type="NCBI Taxonomy" id="182062"/>
    <lineage>
        <taxon>Eukaryota</taxon>
        <taxon>Fungi</taxon>
        <taxon>Dikarya</taxon>
        <taxon>Basidiomycota</taxon>
        <taxon>Agaricomycotina</taxon>
        <taxon>Agaricomycetes</taxon>
        <taxon>Agaricomycetidae</taxon>
        <taxon>Agaricales</taxon>
        <taxon>Marasmiineae</taxon>
        <taxon>Marasmiaceae</taxon>
        <taxon>Tetrapyrgos</taxon>
    </lineage>
</organism>
<name>A0A8H5CT43_9AGAR</name>
<feature type="region of interest" description="Disordered" evidence="1">
    <location>
        <begin position="12"/>
        <end position="37"/>
    </location>
</feature>
<dbReference type="Gene3D" id="1.25.40.10">
    <property type="entry name" value="Tetratricopeptide repeat domain"/>
    <property type="match status" value="1"/>
</dbReference>
<dbReference type="OrthoDB" id="9991317at2759"/>
<evidence type="ECO:0000313" key="2">
    <source>
        <dbReference type="EMBL" id="KAF5347420.1"/>
    </source>
</evidence>